<dbReference type="Gene3D" id="3.40.50.720">
    <property type="entry name" value="NAD(P)-binding Rossmann-like Domain"/>
    <property type="match status" value="1"/>
</dbReference>
<comment type="caution">
    <text evidence="2">The sequence shown here is derived from an EMBL/GenBank/DDBJ whole genome shotgun (WGS) entry which is preliminary data.</text>
</comment>
<reference evidence="2 3" key="1">
    <citation type="journal article" date="2022" name="Front. Cell. Infect. Microbiol.">
        <title>The Genomes of Two Strains of Taenia crassiceps the Animal Model for the Study of Human Cysticercosis.</title>
        <authorList>
            <person name="Bobes R.J."/>
            <person name="Estrada K."/>
            <person name="Rios-Valencia D.G."/>
            <person name="Calderon-Gallegos A."/>
            <person name="de la Torre P."/>
            <person name="Carrero J.C."/>
            <person name="Sanchez-Flores A."/>
            <person name="Laclette J.P."/>
        </authorList>
    </citation>
    <scope>NUCLEOTIDE SEQUENCE [LARGE SCALE GENOMIC DNA]</scope>
    <source>
        <strain evidence="2">WFUcys</strain>
    </source>
</reference>
<dbReference type="Pfam" id="PF00899">
    <property type="entry name" value="ThiF"/>
    <property type="match status" value="1"/>
</dbReference>
<evidence type="ECO:0000259" key="1">
    <source>
        <dbReference type="Pfam" id="PF00899"/>
    </source>
</evidence>
<gene>
    <name evidence="2" type="ORF">TcWFU_009576</name>
</gene>
<dbReference type="PANTHER" id="PTHR10953">
    <property type="entry name" value="UBIQUITIN-ACTIVATING ENZYME E1"/>
    <property type="match status" value="1"/>
</dbReference>
<dbReference type="InterPro" id="IPR035985">
    <property type="entry name" value="Ubiquitin-activating_enz"/>
</dbReference>
<dbReference type="SUPFAM" id="SSF69572">
    <property type="entry name" value="Activating enzymes of the ubiquitin-like proteins"/>
    <property type="match status" value="1"/>
</dbReference>
<feature type="domain" description="THIF-type NAD/FAD binding fold" evidence="1">
    <location>
        <begin position="12"/>
        <end position="69"/>
    </location>
</feature>
<dbReference type="Proteomes" id="UP001651158">
    <property type="component" value="Unassembled WGS sequence"/>
</dbReference>
<sequence>MSSMTLSREQRYDRQLRLWGDRGQERLGCANVCVLGANAVGSELLKNLVLPGIGGFTIVDDAVVTKKDLVFL</sequence>
<proteinExistence type="predicted"/>
<dbReference type="EMBL" id="JAKROA010000022">
    <property type="protein sequence ID" value="KAL5103008.1"/>
    <property type="molecule type" value="Genomic_DNA"/>
</dbReference>
<dbReference type="PANTHER" id="PTHR10953:SF29">
    <property type="entry name" value="NEDD8-ACTIVATING ENZYME E1 REGULATORY SUBUNIT"/>
    <property type="match status" value="1"/>
</dbReference>
<name>A0ABR4Q010_9CEST</name>
<evidence type="ECO:0000313" key="2">
    <source>
        <dbReference type="EMBL" id="KAL5103008.1"/>
    </source>
</evidence>
<organism evidence="2 3">
    <name type="scientific">Taenia crassiceps</name>
    <dbReference type="NCBI Taxonomy" id="6207"/>
    <lineage>
        <taxon>Eukaryota</taxon>
        <taxon>Metazoa</taxon>
        <taxon>Spiralia</taxon>
        <taxon>Lophotrochozoa</taxon>
        <taxon>Platyhelminthes</taxon>
        <taxon>Cestoda</taxon>
        <taxon>Eucestoda</taxon>
        <taxon>Cyclophyllidea</taxon>
        <taxon>Taeniidae</taxon>
        <taxon>Taenia</taxon>
    </lineage>
</organism>
<protein>
    <submittedName>
        <fullName evidence="2">NEDD8-activating enzyme E1 regulatory subunit</fullName>
    </submittedName>
</protein>
<accession>A0ABR4Q010</accession>
<dbReference type="InterPro" id="IPR045886">
    <property type="entry name" value="ThiF/MoeB/HesA"/>
</dbReference>
<dbReference type="InterPro" id="IPR000594">
    <property type="entry name" value="ThiF_NAD_FAD-bd"/>
</dbReference>
<keyword evidence="3" id="KW-1185">Reference proteome</keyword>
<evidence type="ECO:0000313" key="3">
    <source>
        <dbReference type="Proteomes" id="UP001651158"/>
    </source>
</evidence>